<gene>
    <name evidence="4" type="ORF">CON65_11510</name>
</gene>
<dbReference type="Pfam" id="PF03734">
    <property type="entry name" value="YkuD"/>
    <property type="match status" value="1"/>
</dbReference>
<evidence type="ECO:0000256" key="1">
    <source>
        <dbReference type="ARBA" id="ARBA00022729"/>
    </source>
</evidence>
<organism evidence="4 5">
    <name type="scientific">Bacillus pseudomycoides</name>
    <dbReference type="NCBI Taxonomy" id="64104"/>
    <lineage>
        <taxon>Bacteria</taxon>
        <taxon>Bacillati</taxon>
        <taxon>Bacillota</taxon>
        <taxon>Bacilli</taxon>
        <taxon>Bacillales</taxon>
        <taxon>Bacillaceae</taxon>
        <taxon>Bacillus</taxon>
        <taxon>Bacillus cereus group</taxon>
    </lineage>
</organism>
<feature type="signal peptide" evidence="2">
    <location>
        <begin position="1"/>
        <end position="25"/>
    </location>
</feature>
<name>A0AA91VCR6_9BACI</name>
<dbReference type="AlphaFoldDB" id="A0AA91VCR6"/>
<feature type="domain" description="SLH" evidence="3">
    <location>
        <begin position="40"/>
        <end position="99"/>
    </location>
</feature>
<feature type="domain" description="SLH" evidence="3">
    <location>
        <begin position="164"/>
        <end position="225"/>
    </location>
</feature>
<reference evidence="4 5" key="1">
    <citation type="submission" date="2017-09" db="EMBL/GenBank/DDBJ databases">
        <title>Large-scale bioinformatics analysis of Bacillus genomes uncovers conserved roles of natural products in bacterial physiology.</title>
        <authorList>
            <consortium name="Agbiome Team Llc"/>
            <person name="Bleich R.M."/>
            <person name="Grubbs K.J."/>
            <person name="Santa Maria K.C."/>
            <person name="Allen S.E."/>
            <person name="Farag S."/>
            <person name="Shank E.A."/>
            <person name="Bowers A."/>
        </authorList>
    </citation>
    <scope>NUCLEOTIDE SEQUENCE [LARGE SCALE GENOMIC DNA]</scope>
    <source>
        <strain evidence="4 5">AFS092012</strain>
    </source>
</reference>
<evidence type="ECO:0000256" key="2">
    <source>
        <dbReference type="SAM" id="SignalP"/>
    </source>
</evidence>
<dbReference type="InterPro" id="IPR001119">
    <property type="entry name" value="SLH_dom"/>
</dbReference>
<comment type="caution">
    <text evidence="4">The sequence shown here is derived from an EMBL/GenBank/DDBJ whole genome shotgun (WGS) entry which is preliminary data.</text>
</comment>
<evidence type="ECO:0000313" key="4">
    <source>
        <dbReference type="EMBL" id="PED82566.1"/>
    </source>
</evidence>
<accession>A0AA91VCR6</accession>
<dbReference type="PANTHER" id="PTHR38589:SF1">
    <property type="entry name" value="BLR0621 PROTEIN"/>
    <property type="match status" value="1"/>
</dbReference>
<proteinExistence type="predicted"/>
<feature type="chain" id="PRO_5041741228" description="SLH domain-containing protein" evidence="2">
    <location>
        <begin position="26"/>
        <end position="645"/>
    </location>
</feature>
<sequence length="645" mass="72143">MKSTKITIAGIVALTSLVLPTSSFAELENQTQEKIAQNETKYTPNFNDVPEWAKESVNYLVNKNVLTGMPDGTFSPNLEIDRGSAVTMMAKILNLNIEPSAKPSFTDSQNHWATPYIAAAEKAGVIKGDGSGKFNPSGKLTRASMASMLVHAYKLEGKIHGNVPTVFGDLKGHWGEKQVNILVGLGISKGYGDNSWKPDQTVTRVEASSLIARTDMSKDKEVQLKQIEMPKNFFTYNESSLSSGIAYEYEPQPVTVFEEREDGWIKIQTGLGFKWVCLNEKKIDIDKNFFTYNAPSLSSGIAYGYEPQPVTVIEEREGGWIRISTGLGLKWVCLNEKKIDINRSFITYNEPSLSSGIAYEYEPQPVTVIEEREGGWIRIPTGLGYKWVLLNEKRVDIDRDFTTYDDASFSANVLGGYSPQTVTVVEERGTWLRIRTQGGFQWMNTQEPRTVVDNFKTIQNNQQVILVTTNGYGTNNAQIRTFDKNYGKWKEIKNINGKIGRDGFANQMSETVTQSPRGKYGIGMAFGRQGNPGTKLPWHDIQSNDVWVDDSNSELYNTLQKKPAYGRWNSAENMNVSAYDYGFVINYNTERTPGNGSAIFFHVSNTWTAGCTGASKQDVIDILRWIDPDKNPVIIQAPESELSNY</sequence>
<evidence type="ECO:0000313" key="5">
    <source>
        <dbReference type="Proteomes" id="UP000221020"/>
    </source>
</evidence>
<dbReference type="EMBL" id="NVOR01000032">
    <property type="protein sequence ID" value="PED82566.1"/>
    <property type="molecule type" value="Genomic_DNA"/>
</dbReference>
<protein>
    <recommendedName>
        <fullName evidence="3">SLH domain-containing protein</fullName>
    </recommendedName>
</protein>
<evidence type="ECO:0000259" key="3">
    <source>
        <dbReference type="PROSITE" id="PS51272"/>
    </source>
</evidence>
<dbReference type="Proteomes" id="UP000221020">
    <property type="component" value="Unassembled WGS sequence"/>
</dbReference>
<dbReference type="PANTHER" id="PTHR38589">
    <property type="entry name" value="BLR0621 PROTEIN"/>
    <property type="match status" value="1"/>
</dbReference>
<dbReference type="RefSeq" id="WP_097899766.1">
    <property type="nucleotide sequence ID" value="NZ_NVOR01000032.1"/>
</dbReference>
<dbReference type="GO" id="GO:0016740">
    <property type="term" value="F:transferase activity"/>
    <property type="evidence" value="ECO:0007669"/>
    <property type="project" value="InterPro"/>
</dbReference>
<dbReference type="PROSITE" id="PS51272">
    <property type="entry name" value="SLH"/>
    <property type="match status" value="3"/>
</dbReference>
<dbReference type="InterPro" id="IPR005490">
    <property type="entry name" value="LD_TPept_cat_dom"/>
</dbReference>
<keyword evidence="1 2" id="KW-0732">Signal</keyword>
<feature type="domain" description="SLH" evidence="3">
    <location>
        <begin position="100"/>
        <end position="163"/>
    </location>
</feature>
<dbReference type="Pfam" id="PF00395">
    <property type="entry name" value="SLH"/>
    <property type="match status" value="3"/>
</dbReference>